<dbReference type="GO" id="GO:0020037">
    <property type="term" value="F:heme binding"/>
    <property type="evidence" value="ECO:0007669"/>
    <property type="project" value="InterPro"/>
</dbReference>
<dbReference type="PRINTS" id="PR00385">
    <property type="entry name" value="P450"/>
</dbReference>
<keyword evidence="2" id="KW-0349">Heme</keyword>
<reference evidence="7" key="1">
    <citation type="submission" date="2018-05" db="EMBL/GenBank/DDBJ databases">
        <authorList>
            <person name="Lanie J.A."/>
            <person name="Ng W.-L."/>
            <person name="Kazmierczak K.M."/>
            <person name="Andrzejewski T.M."/>
            <person name="Davidsen T.M."/>
            <person name="Wayne K.J."/>
            <person name="Tettelin H."/>
            <person name="Glass J.I."/>
            <person name="Rusch D."/>
            <person name="Podicherti R."/>
            <person name="Tsui H.-C.T."/>
            <person name="Winkler M.E."/>
        </authorList>
    </citation>
    <scope>NUCLEOTIDE SEQUENCE</scope>
</reference>
<dbReference type="PRINTS" id="PR00463">
    <property type="entry name" value="EP450I"/>
</dbReference>
<evidence type="ECO:0008006" key="8">
    <source>
        <dbReference type="Google" id="ProtNLM"/>
    </source>
</evidence>
<dbReference type="PANTHER" id="PTHR24291:SF50">
    <property type="entry name" value="BIFUNCTIONAL ALBAFLAVENONE MONOOXYGENASE_TERPENE SYNTHASE"/>
    <property type="match status" value="1"/>
</dbReference>
<feature type="non-terminal residue" evidence="7">
    <location>
        <position position="1"/>
    </location>
</feature>
<dbReference type="InterPro" id="IPR036396">
    <property type="entry name" value="Cyt_P450_sf"/>
</dbReference>
<dbReference type="SUPFAM" id="SSF48264">
    <property type="entry name" value="Cytochrome P450"/>
    <property type="match status" value="1"/>
</dbReference>
<sequence length="281" mass="32246">SLDEAFQYCIGFIDKRSADLIALPMFLPTAANRRFKHHLATLYRYIDERVSEHRQDPRADDFLSVLLASQSDDGESMSDAQLRDELVTLFVAGYQTTMHALTWTWYLLDQHPRMLARLLEEQQALLGDRELTAADLRELSYTSMVFQETMRLYPPVKVIVRQAREADTIAGFHIPVGSLILISPYITHRRPDLWPDPELFDPQRFAPEQIEQRSRYAHIPFSAGPRICLGGSFALLEASIVLTMVTRRYRLRLVPGHPVVPSMNVKTPPLYGMPMTLHPRT</sequence>
<gene>
    <name evidence="7" type="ORF">METZ01_LOCUS403516</name>
</gene>
<evidence type="ECO:0000256" key="3">
    <source>
        <dbReference type="ARBA" id="ARBA00022723"/>
    </source>
</evidence>
<accession>A0A382VVW2</accession>
<comment type="similarity">
    <text evidence="1">Belongs to the cytochrome P450 family.</text>
</comment>
<dbReference type="AlphaFoldDB" id="A0A382VVW2"/>
<dbReference type="Gene3D" id="1.10.630.10">
    <property type="entry name" value="Cytochrome P450"/>
    <property type="match status" value="1"/>
</dbReference>
<evidence type="ECO:0000256" key="2">
    <source>
        <dbReference type="ARBA" id="ARBA00022617"/>
    </source>
</evidence>
<proteinExistence type="inferred from homology"/>
<dbReference type="Pfam" id="PF00067">
    <property type="entry name" value="p450"/>
    <property type="match status" value="1"/>
</dbReference>
<dbReference type="InterPro" id="IPR001128">
    <property type="entry name" value="Cyt_P450"/>
</dbReference>
<dbReference type="InterPro" id="IPR017972">
    <property type="entry name" value="Cyt_P450_CS"/>
</dbReference>
<keyword evidence="3" id="KW-0479">Metal-binding</keyword>
<dbReference type="GO" id="GO:0005506">
    <property type="term" value="F:iron ion binding"/>
    <property type="evidence" value="ECO:0007669"/>
    <property type="project" value="InterPro"/>
</dbReference>
<dbReference type="InterPro" id="IPR050196">
    <property type="entry name" value="Cytochrome_P450_Monoox"/>
</dbReference>
<dbReference type="GO" id="GO:0004497">
    <property type="term" value="F:monooxygenase activity"/>
    <property type="evidence" value="ECO:0007669"/>
    <property type="project" value="UniProtKB-KW"/>
</dbReference>
<keyword evidence="4" id="KW-0560">Oxidoreductase</keyword>
<dbReference type="PANTHER" id="PTHR24291">
    <property type="entry name" value="CYTOCHROME P450 FAMILY 4"/>
    <property type="match status" value="1"/>
</dbReference>
<dbReference type="EMBL" id="UINC01155043">
    <property type="protein sequence ID" value="SVD50662.1"/>
    <property type="molecule type" value="Genomic_DNA"/>
</dbReference>
<dbReference type="PROSITE" id="PS00086">
    <property type="entry name" value="CYTOCHROME_P450"/>
    <property type="match status" value="1"/>
</dbReference>
<keyword evidence="6" id="KW-0503">Monooxygenase</keyword>
<name>A0A382VVW2_9ZZZZ</name>
<keyword evidence="5" id="KW-0408">Iron</keyword>
<evidence type="ECO:0000256" key="6">
    <source>
        <dbReference type="ARBA" id="ARBA00023033"/>
    </source>
</evidence>
<dbReference type="GO" id="GO:0016705">
    <property type="term" value="F:oxidoreductase activity, acting on paired donors, with incorporation or reduction of molecular oxygen"/>
    <property type="evidence" value="ECO:0007669"/>
    <property type="project" value="InterPro"/>
</dbReference>
<evidence type="ECO:0000256" key="5">
    <source>
        <dbReference type="ARBA" id="ARBA00023004"/>
    </source>
</evidence>
<evidence type="ECO:0000313" key="7">
    <source>
        <dbReference type="EMBL" id="SVD50662.1"/>
    </source>
</evidence>
<organism evidence="7">
    <name type="scientific">marine metagenome</name>
    <dbReference type="NCBI Taxonomy" id="408172"/>
    <lineage>
        <taxon>unclassified sequences</taxon>
        <taxon>metagenomes</taxon>
        <taxon>ecological metagenomes</taxon>
    </lineage>
</organism>
<protein>
    <recommendedName>
        <fullName evidence="8">Cytochrome P450</fullName>
    </recommendedName>
</protein>
<dbReference type="InterPro" id="IPR002401">
    <property type="entry name" value="Cyt_P450_E_grp-I"/>
</dbReference>
<evidence type="ECO:0000256" key="1">
    <source>
        <dbReference type="ARBA" id="ARBA00010617"/>
    </source>
</evidence>
<evidence type="ECO:0000256" key="4">
    <source>
        <dbReference type="ARBA" id="ARBA00023002"/>
    </source>
</evidence>